<keyword evidence="2" id="KW-1185">Reference proteome</keyword>
<dbReference type="AlphaFoldDB" id="A0A7T8BA33"/>
<dbReference type="EMBL" id="CP067089">
    <property type="protein sequence ID" value="QQO10249.1"/>
    <property type="molecule type" value="Genomic_DNA"/>
</dbReference>
<dbReference type="KEGG" id="bhc:JFL75_04840"/>
<gene>
    <name evidence="1" type="ORF">JFL75_04840</name>
</gene>
<dbReference type="Proteomes" id="UP000595917">
    <property type="component" value="Chromosome"/>
</dbReference>
<evidence type="ECO:0000313" key="2">
    <source>
        <dbReference type="Proteomes" id="UP000595917"/>
    </source>
</evidence>
<evidence type="ECO:0000313" key="1">
    <source>
        <dbReference type="EMBL" id="QQO10249.1"/>
    </source>
</evidence>
<organism evidence="1 2">
    <name type="scientific">Breznakiella homolactica</name>
    <dbReference type="NCBI Taxonomy" id="2798577"/>
    <lineage>
        <taxon>Bacteria</taxon>
        <taxon>Pseudomonadati</taxon>
        <taxon>Spirochaetota</taxon>
        <taxon>Spirochaetia</taxon>
        <taxon>Spirochaetales</taxon>
        <taxon>Breznakiellaceae</taxon>
        <taxon>Breznakiella</taxon>
    </lineage>
</organism>
<reference evidence="1" key="1">
    <citation type="submission" date="2021-01" db="EMBL/GenBank/DDBJ databases">
        <title>Description of Breznakiella homolactica.</title>
        <authorList>
            <person name="Song Y."/>
            <person name="Brune A."/>
        </authorList>
    </citation>
    <scope>NUCLEOTIDE SEQUENCE</scope>
    <source>
        <strain evidence="1">RmG30</strain>
    </source>
</reference>
<dbReference type="RefSeq" id="WP_215627553.1">
    <property type="nucleotide sequence ID" value="NZ_CP067089.2"/>
</dbReference>
<proteinExistence type="predicted"/>
<protein>
    <submittedName>
        <fullName evidence="1">Uncharacterized protein</fullName>
    </submittedName>
</protein>
<accession>A0A7T8BA33</accession>
<sequence>MYKYLLIAVIPLCVSCGNKKTQERAAPPLPSSGYSVPADPVLPEMPPRAGFTGEINDFMRNMVFTNAVPTGYYSVPPIRNIITGIEDSEIPWTGIEENAVEQIWGGIQILLRADSDPGGAVSITAENGGRIYTETVELTEAVDYSNPDTVLGFYANIPFENKFWLGTGREWKFSVRARDSVLAENTIGLAPLEEIFCETIDDTPFRINTIKNAQIGRDYIFRCSGDMADIVVVYYSPDYSLYEPVVYLIPETKKEITDIGFRWNSAAVSGVYIIKAYPLEKLPAEEQVYPVFEYIAVGMP</sequence>
<name>A0A7T8BA33_9SPIR</name>